<name>A0A3P7JH57_STRVU</name>
<gene>
    <name evidence="1" type="ORF">SVUK_LOCUS19928</name>
</gene>
<dbReference type="EMBL" id="UYYB01134579">
    <property type="protein sequence ID" value="VDM84930.1"/>
    <property type="molecule type" value="Genomic_DNA"/>
</dbReference>
<evidence type="ECO:0000313" key="1">
    <source>
        <dbReference type="EMBL" id="VDM84930.1"/>
    </source>
</evidence>
<dbReference type="AlphaFoldDB" id="A0A3P7JH57"/>
<keyword evidence="2" id="KW-1185">Reference proteome</keyword>
<organism evidence="1 2">
    <name type="scientific">Strongylus vulgaris</name>
    <name type="common">Blood worm</name>
    <dbReference type="NCBI Taxonomy" id="40348"/>
    <lineage>
        <taxon>Eukaryota</taxon>
        <taxon>Metazoa</taxon>
        <taxon>Ecdysozoa</taxon>
        <taxon>Nematoda</taxon>
        <taxon>Chromadorea</taxon>
        <taxon>Rhabditida</taxon>
        <taxon>Rhabditina</taxon>
        <taxon>Rhabditomorpha</taxon>
        <taxon>Strongyloidea</taxon>
        <taxon>Strongylidae</taxon>
        <taxon>Strongylus</taxon>
    </lineage>
</organism>
<proteinExistence type="predicted"/>
<sequence>MVQRTVLMDRMSQKHANSSNARLASFNARISDVNQGNSSATITMIAVTTQTKKIVVNIDVHQENGIVMVQDIVSMKFGSVMELRTARMEQMRSIARRTSVHLWDAKLAVMRPHMEEFVLVQMGTGWMNDFIGLVQVYLSIINCPFFSQSRGHPSLCTFGRLIIRLSNYWCIHFSNNTLKGGSSDLFVANFIEDLTEFII</sequence>
<evidence type="ECO:0000313" key="2">
    <source>
        <dbReference type="Proteomes" id="UP000270094"/>
    </source>
</evidence>
<accession>A0A3P7JH57</accession>
<dbReference type="Proteomes" id="UP000270094">
    <property type="component" value="Unassembled WGS sequence"/>
</dbReference>
<protein>
    <submittedName>
        <fullName evidence="1">Uncharacterized protein</fullName>
    </submittedName>
</protein>
<reference evidence="1 2" key="1">
    <citation type="submission" date="2018-11" db="EMBL/GenBank/DDBJ databases">
        <authorList>
            <consortium name="Pathogen Informatics"/>
        </authorList>
    </citation>
    <scope>NUCLEOTIDE SEQUENCE [LARGE SCALE GENOMIC DNA]</scope>
</reference>